<gene>
    <name evidence="1" type="primary">gp_72926</name>
</gene>
<accession>A0AAE7S283</accession>
<dbReference type="EMBL" id="MZ130494">
    <property type="protein sequence ID" value="QWM90892.2"/>
    <property type="molecule type" value="Genomic_DNA"/>
</dbReference>
<sequence length="378" mass="43917">MQNLKSYRENNPGKGYWDWKVEVFQDGGQTGDPEKERFYQATGRSSSGRPLEEGLKPVFSLEDAANMTPIGDAISAKDAYDAVKNRDWLGAGLAASAMIPFIPNVYRSLKSKISREVPTVTRSFQRQVDANDLRRDLENNNRRRVLEEYSDQRNRTYELLNTPEARRRAQIIDRKYGTEYNKVYDDLTKEYEDINSYVNLPEPNFVSNKKDYANIDPSKSKIINLSTDNIRTAEDYPKGLIRHEIGHYVDEKAYPGGVPNNAYLRQLGKPSKYRSFSEVEHMFPDKDRAKSIYEYLRRPTEKKSIMNQFDEYLMNTLTPSTYPTNTKQFRQVIESAPDLYNNMKMLLKIHTKPSVLYKDFLARPLVNKINKNKNQEIV</sequence>
<name>A0AAE7S283_9CAUD</name>
<evidence type="ECO:0000313" key="1">
    <source>
        <dbReference type="EMBL" id="QWM90892.2"/>
    </source>
</evidence>
<dbReference type="Proteomes" id="UP000827455">
    <property type="component" value="Segment"/>
</dbReference>
<keyword evidence="2" id="KW-1185">Reference proteome</keyword>
<organism evidence="1 2">
    <name type="scientific">uncultured phage cr19_1</name>
    <dbReference type="NCBI Taxonomy" id="2986420"/>
    <lineage>
        <taxon>Viruses</taxon>
        <taxon>Duplodnaviria</taxon>
        <taxon>Heunggongvirae</taxon>
        <taxon>Uroviricota</taxon>
        <taxon>Caudoviricetes</taxon>
        <taxon>Crassvirales</taxon>
        <taxon>Suoliviridae</taxon>
        <taxon>Uncouvirinae</taxon>
        <taxon>Birpovirus</taxon>
        <taxon>Birpovirus hominis</taxon>
    </lineage>
</organism>
<reference evidence="1 2" key="1">
    <citation type="submission" date="2021-04" db="EMBL/GenBank/DDBJ databases">
        <authorList>
            <person name="Shkoporov A.N."/>
            <person name="Stockdale S.R."/>
            <person name="Guerin E."/>
            <person name="Ross R.P."/>
            <person name="Hill C."/>
        </authorList>
    </citation>
    <scope>NUCLEOTIDE SEQUENCE [LARGE SCALE GENOMIC DNA]</scope>
    <source>
        <strain evidence="2">cr19_1</strain>
    </source>
</reference>
<protein>
    <submittedName>
        <fullName evidence="1">Uncharacterized protein</fullName>
    </submittedName>
</protein>
<proteinExistence type="predicted"/>
<evidence type="ECO:0000313" key="2">
    <source>
        <dbReference type="Proteomes" id="UP000827455"/>
    </source>
</evidence>